<evidence type="ECO:0000313" key="14">
    <source>
        <dbReference type="Proteomes" id="UP001371456"/>
    </source>
</evidence>
<dbReference type="InterPro" id="IPR000315">
    <property type="entry name" value="Znf_B-box"/>
</dbReference>
<dbReference type="EMBL" id="JBANQN010000003">
    <property type="protein sequence ID" value="KAK6795777.1"/>
    <property type="molecule type" value="Genomic_DNA"/>
</dbReference>
<keyword evidence="4 7" id="KW-0863">Zinc-finger</keyword>
<comment type="caution">
    <text evidence="13">The sequence shown here is derived from an EMBL/GenBank/DDBJ whole genome shotgun (WGS) entry which is preliminary data.</text>
</comment>
<feature type="domain" description="B box-type" evidence="10">
    <location>
        <begin position="333"/>
        <end position="375"/>
    </location>
</feature>
<dbReference type="SUPFAM" id="SSF54106">
    <property type="entry name" value="LysM domain"/>
    <property type="match status" value="1"/>
</dbReference>
<dbReference type="GO" id="GO:0006355">
    <property type="term" value="P:regulation of DNA-templated transcription"/>
    <property type="evidence" value="ECO:0007669"/>
    <property type="project" value="TreeGrafter"/>
</dbReference>
<evidence type="ECO:0000259" key="11">
    <source>
        <dbReference type="PROSITE" id="PS51017"/>
    </source>
</evidence>
<organism evidence="13 14">
    <name type="scientific">Solanum bulbocastanum</name>
    <name type="common">Wild potato</name>
    <dbReference type="NCBI Taxonomy" id="147425"/>
    <lineage>
        <taxon>Eukaryota</taxon>
        <taxon>Viridiplantae</taxon>
        <taxon>Streptophyta</taxon>
        <taxon>Embryophyta</taxon>
        <taxon>Tracheophyta</taxon>
        <taxon>Spermatophyta</taxon>
        <taxon>Magnoliopsida</taxon>
        <taxon>eudicotyledons</taxon>
        <taxon>Gunneridae</taxon>
        <taxon>Pentapetalae</taxon>
        <taxon>asterids</taxon>
        <taxon>lamiids</taxon>
        <taxon>Solanales</taxon>
        <taxon>Solanaceae</taxon>
        <taxon>Solanoideae</taxon>
        <taxon>Solaneae</taxon>
        <taxon>Solanum</taxon>
    </lineage>
</organism>
<dbReference type="CDD" id="cd19821">
    <property type="entry name" value="Bbox1_BBX-like"/>
    <property type="match status" value="1"/>
</dbReference>
<proteinExistence type="inferred from homology"/>
<feature type="chain" id="PRO_5042984272" evidence="9">
    <location>
        <begin position="24"/>
        <end position="717"/>
    </location>
</feature>
<keyword evidence="6 8" id="KW-0539">Nucleus</keyword>
<feature type="signal peptide" evidence="9">
    <location>
        <begin position="1"/>
        <end position="23"/>
    </location>
</feature>
<dbReference type="InterPro" id="IPR010402">
    <property type="entry name" value="CCT_domain"/>
</dbReference>
<evidence type="ECO:0000259" key="10">
    <source>
        <dbReference type="PROSITE" id="PS50119"/>
    </source>
</evidence>
<dbReference type="PANTHER" id="PTHR31874:SF55">
    <property type="entry name" value="ZINC FINGER PROTEIN CONSTANS-LIKE 7"/>
    <property type="match status" value="1"/>
</dbReference>
<evidence type="ECO:0000256" key="6">
    <source>
        <dbReference type="ARBA" id="ARBA00023242"/>
    </source>
</evidence>
<evidence type="ECO:0000256" key="7">
    <source>
        <dbReference type="PROSITE-ProRule" id="PRU00024"/>
    </source>
</evidence>
<name>A0AAN8YKM0_SOLBU</name>
<dbReference type="InterPro" id="IPR049808">
    <property type="entry name" value="CONSTANS-like_Bbox1"/>
</dbReference>
<keyword evidence="3" id="KW-0479">Metal-binding</keyword>
<evidence type="ECO:0000256" key="4">
    <source>
        <dbReference type="ARBA" id="ARBA00022771"/>
    </source>
</evidence>
<evidence type="ECO:0000256" key="8">
    <source>
        <dbReference type="PROSITE-ProRule" id="PRU00357"/>
    </source>
</evidence>
<dbReference type="GO" id="GO:0008270">
    <property type="term" value="F:zinc ion binding"/>
    <property type="evidence" value="ECO:0007669"/>
    <property type="project" value="UniProtKB-KW"/>
</dbReference>
<evidence type="ECO:0000256" key="9">
    <source>
        <dbReference type="SAM" id="SignalP"/>
    </source>
</evidence>
<reference evidence="13 14" key="1">
    <citation type="submission" date="2024-02" db="EMBL/GenBank/DDBJ databases">
        <title>de novo genome assembly of Solanum bulbocastanum strain 11H21.</title>
        <authorList>
            <person name="Hosaka A.J."/>
        </authorList>
    </citation>
    <scope>NUCLEOTIDE SEQUENCE [LARGE SCALE GENOMIC DNA]</scope>
    <source>
        <tissue evidence="13">Young leaves</tissue>
    </source>
</reference>
<evidence type="ECO:0000256" key="5">
    <source>
        <dbReference type="ARBA" id="ARBA00022833"/>
    </source>
</evidence>
<comment type="subcellular location">
    <subcellularLocation>
        <location evidence="1 8">Nucleus</location>
    </subcellularLocation>
</comment>
<dbReference type="AlphaFoldDB" id="A0AAN8YKM0"/>
<dbReference type="InterPro" id="IPR052453">
    <property type="entry name" value="CONSTANS-like_ZF"/>
</dbReference>
<accession>A0AAN8YKM0</accession>
<dbReference type="InterPro" id="IPR036779">
    <property type="entry name" value="LysM_dom_sf"/>
</dbReference>
<dbReference type="Pfam" id="PF01476">
    <property type="entry name" value="LysM"/>
    <property type="match status" value="2"/>
</dbReference>
<evidence type="ECO:0000313" key="13">
    <source>
        <dbReference type="EMBL" id="KAK6795777.1"/>
    </source>
</evidence>
<feature type="domain" description="CCT" evidence="11">
    <location>
        <begin position="658"/>
        <end position="700"/>
    </location>
</feature>
<gene>
    <name evidence="13" type="ORF">RDI58_009232</name>
</gene>
<protein>
    <submittedName>
        <fullName evidence="13">Uncharacterized protein</fullName>
    </submittedName>
</protein>
<comment type="similarity">
    <text evidence="2">Belongs to the CONSTANS family.</text>
</comment>
<dbReference type="GO" id="GO:0005634">
    <property type="term" value="C:nucleus"/>
    <property type="evidence" value="ECO:0007669"/>
    <property type="project" value="UniProtKB-SubCell"/>
</dbReference>
<dbReference type="PROSITE" id="PS51017">
    <property type="entry name" value="CCT"/>
    <property type="match status" value="1"/>
</dbReference>
<keyword evidence="5" id="KW-0862">Zinc</keyword>
<feature type="domain" description="LysM" evidence="12">
    <location>
        <begin position="100"/>
        <end position="146"/>
    </location>
</feature>
<dbReference type="Gene3D" id="3.10.350.10">
    <property type="entry name" value="LysM domain"/>
    <property type="match status" value="2"/>
</dbReference>
<dbReference type="SMART" id="SM00257">
    <property type="entry name" value="LysM"/>
    <property type="match status" value="2"/>
</dbReference>
<dbReference type="SMART" id="SM00336">
    <property type="entry name" value="BBOX"/>
    <property type="match status" value="1"/>
</dbReference>
<dbReference type="Pfam" id="PF00643">
    <property type="entry name" value="zf-B_box"/>
    <property type="match status" value="1"/>
</dbReference>
<dbReference type="PROSITE" id="PS50119">
    <property type="entry name" value="ZF_BBOX"/>
    <property type="match status" value="1"/>
</dbReference>
<sequence>MTCKFLVPIYLLILVLVPKCILPKSVIEPCNASDSCVSYLSYRLPWDSKISEIAFRFRINVSDLSVANSIDSNQILPEKSFVKVPILCSCVDGIQRSVSTHYTISATDTLMSVSEGYGGLVSAEQIGNANGIDDENTLSSGQSVVIPLPCTCFNNSNNGADSVYMSYVVQSGDELTKIATEYRVTISNLEIINGLGQTQIDPGDILAIPLAACSSANLNWYNESLIVPNGSYALTANNCIKCGCRPTDLSLECLPSGIVEKCSHLQCKDSNIFIGERHENHTTSGCNVTACIYRGHLGGKIFRSLVNSTDVKCLGKESEGTGSPMESPVTRACDSCLSKRARWFCPADDAFLCQSCDVSIHSANQLASRHERVRLETCSNKSTITKLVDKTHQPAWHQGFTRKARTPRNGKKAQIRQWKKNEENRVPEIGSDENEFENEEQLLYRVPIFDPFEAELCNVPDETGSITDLDILLNTEDACDDLNLPEFLSSDIELAEFAADVETLLGGEEEQSTRLLNADIEDNKAIKIEVEDEEMRAVVACHLDPELDMEREGLNWNFDEYYEETVEQKVMAAAAALTEFVDSAEYSGSSTKYDEKNRLFLRLNHEAVISAWPNQSSPWTNGIRPHFNRDEYWPDFSETCGGNLGYYGGHVRSGDGGREARVSRYREKRRTRLFSKKIRYEVRKLNAEKRPRLKGRFIKRTSSSSFSVPGFPYMHDE</sequence>
<dbReference type="Pfam" id="PF06203">
    <property type="entry name" value="CCT"/>
    <property type="match status" value="1"/>
</dbReference>
<evidence type="ECO:0000256" key="3">
    <source>
        <dbReference type="ARBA" id="ARBA00022723"/>
    </source>
</evidence>
<feature type="domain" description="LysM" evidence="12">
    <location>
        <begin position="165"/>
        <end position="208"/>
    </location>
</feature>
<dbReference type="InterPro" id="IPR018392">
    <property type="entry name" value="LysM"/>
</dbReference>
<dbReference type="CDD" id="cd00118">
    <property type="entry name" value="LysM"/>
    <property type="match status" value="2"/>
</dbReference>
<evidence type="ECO:0000256" key="1">
    <source>
        <dbReference type="ARBA" id="ARBA00004123"/>
    </source>
</evidence>
<keyword evidence="9" id="KW-0732">Signal</keyword>
<evidence type="ECO:0000259" key="12">
    <source>
        <dbReference type="PROSITE" id="PS51782"/>
    </source>
</evidence>
<keyword evidence="14" id="KW-1185">Reference proteome</keyword>
<dbReference type="Proteomes" id="UP001371456">
    <property type="component" value="Unassembled WGS sequence"/>
</dbReference>
<dbReference type="PROSITE" id="PS51782">
    <property type="entry name" value="LYSM"/>
    <property type="match status" value="2"/>
</dbReference>
<evidence type="ECO:0000256" key="2">
    <source>
        <dbReference type="ARBA" id="ARBA00010024"/>
    </source>
</evidence>
<dbReference type="PANTHER" id="PTHR31874">
    <property type="entry name" value="CCT MOTIF FAMILY PROTEIN, EXPRESSED"/>
    <property type="match status" value="1"/>
</dbReference>